<dbReference type="SUPFAM" id="SSF58104">
    <property type="entry name" value="Methyl-accepting chemotaxis protein (MCP) signaling domain"/>
    <property type="match status" value="1"/>
</dbReference>
<dbReference type="Pfam" id="PF00015">
    <property type="entry name" value="MCPsignal"/>
    <property type="match status" value="1"/>
</dbReference>
<evidence type="ECO:0000256" key="2">
    <source>
        <dbReference type="ARBA" id="ARBA00029447"/>
    </source>
</evidence>
<dbReference type="InterPro" id="IPR007891">
    <property type="entry name" value="CHASE3"/>
</dbReference>
<keyword evidence="10" id="KW-1185">Reference proteome</keyword>
<evidence type="ECO:0000256" key="4">
    <source>
        <dbReference type="SAM" id="Coils"/>
    </source>
</evidence>
<dbReference type="PANTHER" id="PTHR43531:SF11">
    <property type="entry name" value="METHYL-ACCEPTING CHEMOTAXIS PROTEIN 3"/>
    <property type="match status" value="1"/>
</dbReference>
<protein>
    <submittedName>
        <fullName evidence="9">Methyl-accepting chemotaxis protein</fullName>
    </submittedName>
</protein>
<feature type="coiled-coil region" evidence="4">
    <location>
        <begin position="275"/>
        <end position="302"/>
    </location>
</feature>
<keyword evidence="6" id="KW-0472">Membrane</keyword>
<evidence type="ECO:0000259" key="7">
    <source>
        <dbReference type="PROSITE" id="PS50111"/>
    </source>
</evidence>
<dbReference type="PROSITE" id="PS50885">
    <property type="entry name" value="HAMP"/>
    <property type="match status" value="1"/>
</dbReference>
<feature type="region of interest" description="Disordered" evidence="5">
    <location>
        <begin position="601"/>
        <end position="649"/>
    </location>
</feature>
<dbReference type="Pfam" id="PF00672">
    <property type="entry name" value="HAMP"/>
    <property type="match status" value="1"/>
</dbReference>
<reference evidence="9 10" key="1">
    <citation type="submission" date="2018-09" db="EMBL/GenBank/DDBJ databases">
        <title>Rhizobium sp. MAE2-X.</title>
        <authorList>
            <person name="Lee Y."/>
            <person name="Jeon C.O."/>
        </authorList>
    </citation>
    <scope>NUCLEOTIDE SEQUENCE [LARGE SCALE GENOMIC DNA]</scope>
    <source>
        <strain evidence="9 10">MAE2-X</strain>
    </source>
</reference>
<evidence type="ECO:0000256" key="6">
    <source>
        <dbReference type="SAM" id="Phobius"/>
    </source>
</evidence>
<keyword evidence="6" id="KW-0812">Transmembrane</keyword>
<feature type="domain" description="HAMP" evidence="8">
    <location>
        <begin position="213"/>
        <end position="266"/>
    </location>
</feature>
<comment type="similarity">
    <text evidence="2">Belongs to the methyl-accepting chemotaxis (MCP) protein family.</text>
</comment>
<organism evidence="9 10">
    <name type="scientific">Rhizobium rosettiformans</name>
    <dbReference type="NCBI Taxonomy" id="1368430"/>
    <lineage>
        <taxon>Bacteria</taxon>
        <taxon>Pseudomonadati</taxon>
        <taxon>Pseudomonadota</taxon>
        <taxon>Alphaproteobacteria</taxon>
        <taxon>Hyphomicrobiales</taxon>
        <taxon>Rhizobiaceae</taxon>
        <taxon>Rhizobium/Agrobacterium group</taxon>
        <taxon>Rhizobium</taxon>
    </lineage>
</organism>
<dbReference type="SUPFAM" id="SSF158472">
    <property type="entry name" value="HAMP domain-like"/>
    <property type="match status" value="1"/>
</dbReference>
<evidence type="ECO:0000313" key="9">
    <source>
        <dbReference type="EMBL" id="QRF52137.1"/>
    </source>
</evidence>
<name>A0ABX7EUX6_9HYPH</name>
<keyword evidence="1" id="KW-0145">Chemotaxis</keyword>
<evidence type="ECO:0000256" key="5">
    <source>
        <dbReference type="SAM" id="MobiDB-lite"/>
    </source>
</evidence>
<dbReference type="SMART" id="SM00304">
    <property type="entry name" value="HAMP"/>
    <property type="match status" value="2"/>
</dbReference>
<keyword evidence="6" id="KW-1133">Transmembrane helix</keyword>
<sequence>MIMFLKNLSLSKKLILTFCTIMAGCFLASVVVFVQAYTAKSALVDQDRAQRIVNLVDAAKTAMAEQAANERGYLLFGSESTLAAVTTERQALDAAITEAKTLAASDNALVARLDAMRAAAETYAKQIADPQIAARKAGQTSIEDIAAIGKSDAAGALDTFRAAAADIKSLLSAETAATRARLDAAHFALELALTLGAAVAGVFAVGLIWLLARSIVTPITGMTDAMARLASGDHAVEVPAVDRGDEVGRMAKAVLVFKDAAIESARMSDERRTMREQVEADRQKAEAEKTREAEEVRFAMTELAKGLSALSEGDVVFRLEKPFAAHLDSLRGNFNESLEKLHAALRTVGANAHAIHAGAAEIRASADDLARRTEQQAASVEETAAAVEQVTKTVRDTAKRAEDVGQLVDSTRSGAERSGEVVRNAVQAMTEIEQSSQSISSIIGVIEDIAFQTNLLALNAGVEAARAGEAGKGFAVVAQEVRELAQRSANAAKEIKSLISRSTAQVGNGVALVGETGTELEKIVSAVQEISHHVGAIVTAAREQSTGLQEINLAVTAMDQGTQQNAAMVEEQTAASHTLAAEADSLNTLLAQFRLGQGASAAAPIRTQHRATAPANEMPAPAARPAPRQPAAASAAHTPAPSPARALAGKLGRAFGMSSAAPAEPAKQDWTEF</sequence>
<proteinExistence type="inferred from homology"/>
<dbReference type="EMBL" id="CP032405">
    <property type="protein sequence ID" value="QRF52137.1"/>
    <property type="molecule type" value="Genomic_DNA"/>
</dbReference>
<evidence type="ECO:0000256" key="3">
    <source>
        <dbReference type="PROSITE-ProRule" id="PRU00284"/>
    </source>
</evidence>
<dbReference type="PRINTS" id="PR00260">
    <property type="entry name" value="CHEMTRNSDUCR"/>
</dbReference>
<keyword evidence="3" id="KW-0807">Transducer</keyword>
<dbReference type="InterPro" id="IPR004089">
    <property type="entry name" value="MCPsignal_dom"/>
</dbReference>
<dbReference type="Proteomes" id="UP000596351">
    <property type="component" value="Chromosome"/>
</dbReference>
<dbReference type="PANTHER" id="PTHR43531">
    <property type="entry name" value="PROTEIN ICFG"/>
    <property type="match status" value="1"/>
</dbReference>
<feature type="compositionally biased region" description="Low complexity" evidence="5">
    <location>
        <begin position="611"/>
        <end position="621"/>
    </location>
</feature>
<feature type="transmembrane region" description="Helical" evidence="6">
    <location>
        <begin position="191"/>
        <end position="212"/>
    </location>
</feature>
<feature type="domain" description="Methyl-accepting transducer" evidence="7">
    <location>
        <begin position="351"/>
        <end position="580"/>
    </location>
</feature>
<dbReference type="InterPro" id="IPR003660">
    <property type="entry name" value="HAMP_dom"/>
</dbReference>
<accession>A0ABX7EUX6</accession>
<feature type="compositionally biased region" description="Low complexity" evidence="5">
    <location>
        <begin position="629"/>
        <end position="646"/>
    </location>
</feature>
<keyword evidence="4" id="KW-0175">Coiled coil</keyword>
<dbReference type="Pfam" id="PF05227">
    <property type="entry name" value="CHASE3"/>
    <property type="match status" value="1"/>
</dbReference>
<evidence type="ECO:0000313" key="10">
    <source>
        <dbReference type="Proteomes" id="UP000596351"/>
    </source>
</evidence>
<gene>
    <name evidence="9" type="ORF">D4A92_12155</name>
</gene>
<dbReference type="InterPro" id="IPR004090">
    <property type="entry name" value="Chemotax_Me-accpt_rcpt"/>
</dbReference>
<dbReference type="PROSITE" id="PS50111">
    <property type="entry name" value="CHEMOTAXIS_TRANSDUC_2"/>
    <property type="match status" value="1"/>
</dbReference>
<dbReference type="Gene3D" id="1.10.287.950">
    <property type="entry name" value="Methyl-accepting chemotaxis protein"/>
    <property type="match status" value="1"/>
</dbReference>
<evidence type="ECO:0000256" key="1">
    <source>
        <dbReference type="ARBA" id="ARBA00022500"/>
    </source>
</evidence>
<evidence type="ECO:0000259" key="8">
    <source>
        <dbReference type="PROSITE" id="PS50885"/>
    </source>
</evidence>
<dbReference type="CDD" id="cd06225">
    <property type="entry name" value="HAMP"/>
    <property type="match status" value="1"/>
</dbReference>
<dbReference type="InterPro" id="IPR051310">
    <property type="entry name" value="MCP_chemotaxis"/>
</dbReference>
<dbReference type="PROSITE" id="PS51257">
    <property type="entry name" value="PROKAR_LIPOPROTEIN"/>
    <property type="match status" value="1"/>
</dbReference>
<dbReference type="SMART" id="SM00283">
    <property type="entry name" value="MA"/>
    <property type="match status" value="1"/>
</dbReference>
<dbReference type="CDD" id="cd11386">
    <property type="entry name" value="MCP_signal"/>
    <property type="match status" value="1"/>
</dbReference>
<dbReference type="Gene3D" id="6.10.340.10">
    <property type="match status" value="1"/>
</dbReference>